<dbReference type="GO" id="GO:0009055">
    <property type="term" value="F:electron transfer activity"/>
    <property type="evidence" value="ECO:0007669"/>
    <property type="project" value="InterPro"/>
</dbReference>
<dbReference type="GO" id="GO:0020037">
    <property type="term" value="F:heme binding"/>
    <property type="evidence" value="ECO:0007669"/>
    <property type="project" value="InterPro"/>
</dbReference>
<keyword evidence="8" id="KW-0472">Membrane</keyword>
<dbReference type="SUPFAM" id="SSF46626">
    <property type="entry name" value="Cytochrome c"/>
    <property type="match status" value="2"/>
</dbReference>
<evidence type="ECO:0000256" key="8">
    <source>
        <dbReference type="SAM" id="Phobius"/>
    </source>
</evidence>
<dbReference type="InterPro" id="IPR004852">
    <property type="entry name" value="Di-haem_cyt_c_peroxidsae"/>
</dbReference>
<feature type="compositionally biased region" description="Polar residues" evidence="7">
    <location>
        <begin position="694"/>
        <end position="706"/>
    </location>
</feature>
<keyword evidence="4" id="KW-0560">Oxidoreductase</keyword>
<evidence type="ECO:0000256" key="1">
    <source>
        <dbReference type="ARBA" id="ARBA00004196"/>
    </source>
</evidence>
<keyword evidence="8" id="KW-1133">Transmembrane helix</keyword>
<dbReference type="PANTHER" id="PTHR30600">
    <property type="entry name" value="CYTOCHROME C PEROXIDASE-RELATED"/>
    <property type="match status" value="1"/>
</dbReference>
<dbReference type="GO" id="GO:0030313">
    <property type="term" value="C:cell envelope"/>
    <property type="evidence" value="ECO:0007669"/>
    <property type="project" value="UniProtKB-SubCell"/>
</dbReference>
<keyword evidence="10" id="KW-0575">Peroxidase</keyword>
<dbReference type="AlphaFoldDB" id="A0A1U7HYX7"/>
<dbReference type="InterPro" id="IPR009056">
    <property type="entry name" value="Cyt_c-like_dom"/>
</dbReference>
<keyword evidence="5 6" id="KW-0408">Iron</keyword>
<evidence type="ECO:0000256" key="6">
    <source>
        <dbReference type="PROSITE-ProRule" id="PRU00433"/>
    </source>
</evidence>
<proteinExistence type="predicted"/>
<evidence type="ECO:0000256" key="5">
    <source>
        <dbReference type="ARBA" id="ARBA00023004"/>
    </source>
</evidence>
<dbReference type="InterPro" id="IPR036909">
    <property type="entry name" value="Cyt_c-like_dom_sf"/>
</dbReference>
<evidence type="ECO:0000313" key="10">
    <source>
        <dbReference type="EMBL" id="OKH28855.1"/>
    </source>
</evidence>
<evidence type="ECO:0000256" key="3">
    <source>
        <dbReference type="ARBA" id="ARBA00022723"/>
    </source>
</evidence>
<dbReference type="Gene3D" id="1.10.760.10">
    <property type="entry name" value="Cytochrome c-like domain"/>
    <property type="match status" value="2"/>
</dbReference>
<keyword evidence="3 6" id="KW-0479">Metal-binding</keyword>
<dbReference type="EMBL" id="MRCC01000002">
    <property type="protein sequence ID" value="OKH28855.1"/>
    <property type="molecule type" value="Genomic_DNA"/>
</dbReference>
<feature type="transmembrane region" description="Helical" evidence="8">
    <location>
        <begin position="56"/>
        <end position="76"/>
    </location>
</feature>
<feature type="region of interest" description="Disordered" evidence="7">
    <location>
        <begin position="685"/>
        <end position="706"/>
    </location>
</feature>
<dbReference type="PROSITE" id="PS51007">
    <property type="entry name" value="CYTC"/>
    <property type="match status" value="1"/>
</dbReference>
<gene>
    <name evidence="10" type="ORF">NIES1031_02870</name>
</gene>
<feature type="domain" description="Cytochrome c" evidence="9">
    <location>
        <begin position="485"/>
        <end position="667"/>
    </location>
</feature>
<keyword evidence="2 6" id="KW-0349">Heme</keyword>
<evidence type="ECO:0000256" key="7">
    <source>
        <dbReference type="SAM" id="MobiDB-lite"/>
    </source>
</evidence>
<evidence type="ECO:0000313" key="11">
    <source>
        <dbReference type="Proteomes" id="UP000185984"/>
    </source>
</evidence>
<evidence type="ECO:0000256" key="4">
    <source>
        <dbReference type="ARBA" id="ARBA00023002"/>
    </source>
</evidence>
<evidence type="ECO:0000259" key="9">
    <source>
        <dbReference type="PROSITE" id="PS51007"/>
    </source>
</evidence>
<dbReference type="GO" id="GO:0004130">
    <property type="term" value="F:cytochrome-c peroxidase activity"/>
    <property type="evidence" value="ECO:0007669"/>
    <property type="project" value="TreeGrafter"/>
</dbReference>
<keyword evidence="11" id="KW-1185">Reference proteome</keyword>
<name>A0A1U7HYX7_9CHRO</name>
<sequence>MSRKSSLGFFIEKCRKRFSHSLRVLHLLRANLLKTLKTNRLKNSTFHQRNHLTGKVLGNVAVTVIVAIAVLAGHTVSAQLVPQEPSQPLTSLKTVPIPEPANLGEFVSDRAAAIRLGKALFWDMQIGSDGIQACASCHFHAGTDTRAKNQLSPGLLRVNADGSPNPDQTFSVGSGPNYTLKPEDFPFHKLADPNNRSSAVLADSNDVAGSQGVPLTKFNSTTPGNAQDNVTVQPDAVFHVNGVNVRQVTERNTPSTINAVFNFRNFWDGRAQDEFNGVNPFGSRDPNARVIKASRPAALPQEVKISLKNASLASQAVGPPLSSVEESATGRIFPDIGNKLGRVKRRLLPRETGKKLRALRPLSKQLVAADDSVLGGLSRGRQPGLKTTYTAMIKAAFKPEWWRSNYLINVDASGNRSFVPRKASQTADADGIVDPSQLPSQQYTLMDYNFSLFMGLAIQMYESTLVSNNAPIDRYLEGNTGALTAAQVRGKELFEGRAKCINCHGGAEFTNASVRNVRNERLELMEMGSGQPAVYDNGFYNIGVRPTQEDLGLGGKDPFGNPLSETRLAQQGKFNALLGDSPNITVGAGDRVAVDGAFKTPGLRNIELTAPYFHNGGQLTLRQVIDFYNRGGDFHEQNINNLDPDIENLNLSEQDKDDLVEFLKALTDERVRLDKAPFDHPQLFIPNGHPGDTASVTNDGTGQATDGTLLELPAVGRNGGRSRANFLS</sequence>
<dbReference type="InterPro" id="IPR051395">
    <property type="entry name" value="Cytochrome_c_Peroxidase/MauG"/>
</dbReference>
<protein>
    <submittedName>
        <fullName evidence="10">Cytochrome C peroxidase</fullName>
    </submittedName>
</protein>
<dbReference type="GO" id="GO:0046872">
    <property type="term" value="F:metal ion binding"/>
    <property type="evidence" value="ECO:0007669"/>
    <property type="project" value="UniProtKB-KW"/>
</dbReference>
<dbReference type="Proteomes" id="UP000185984">
    <property type="component" value="Unassembled WGS sequence"/>
</dbReference>
<evidence type="ECO:0000256" key="2">
    <source>
        <dbReference type="ARBA" id="ARBA00022617"/>
    </source>
</evidence>
<comment type="caution">
    <text evidence="10">The sequence shown here is derived from an EMBL/GenBank/DDBJ whole genome shotgun (WGS) entry which is preliminary data.</text>
</comment>
<dbReference type="Pfam" id="PF03150">
    <property type="entry name" value="CCP_MauG"/>
    <property type="match status" value="1"/>
</dbReference>
<organism evidence="10 11">
    <name type="scientific">Chroogloeocystis siderophila 5.2 s.c.1</name>
    <dbReference type="NCBI Taxonomy" id="247279"/>
    <lineage>
        <taxon>Bacteria</taxon>
        <taxon>Bacillati</taxon>
        <taxon>Cyanobacteriota</taxon>
        <taxon>Cyanophyceae</taxon>
        <taxon>Oscillatoriophycideae</taxon>
        <taxon>Chroococcales</taxon>
        <taxon>Chroococcaceae</taxon>
        <taxon>Chroogloeocystis</taxon>
    </lineage>
</organism>
<comment type="subcellular location">
    <subcellularLocation>
        <location evidence="1">Cell envelope</location>
    </subcellularLocation>
</comment>
<dbReference type="OrthoDB" id="9772811at2"/>
<keyword evidence="8" id="KW-0812">Transmembrane</keyword>
<accession>A0A1U7HYX7</accession>
<reference evidence="10 11" key="1">
    <citation type="submission" date="2016-11" db="EMBL/GenBank/DDBJ databases">
        <title>Draft Genome Sequences of Nine Cyanobacterial Strains from Diverse Habitats.</title>
        <authorList>
            <person name="Zhu T."/>
            <person name="Hou S."/>
            <person name="Lu X."/>
            <person name="Hess W.R."/>
        </authorList>
    </citation>
    <scope>NUCLEOTIDE SEQUENCE [LARGE SCALE GENOMIC DNA]</scope>
    <source>
        <strain evidence="10 11">5.2 s.c.1</strain>
    </source>
</reference>